<name>A0ACC0YU55_9ROSI</name>
<evidence type="ECO:0000313" key="2">
    <source>
        <dbReference type="Proteomes" id="UP001163603"/>
    </source>
</evidence>
<dbReference type="EMBL" id="CM047740">
    <property type="protein sequence ID" value="KAJ0041043.1"/>
    <property type="molecule type" value="Genomic_DNA"/>
</dbReference>
<organism evidence="1 2">
    <name type="scientific">Pistacia integerrima</name>
    <dbReference type="NCBI Taxonomy" id="434235"/>
    <lineage>
        <taxon>Eukaryota</taxon>
        <taxon>Viridiplantae</taxon>
        <taxon>Streptophyta</taxon>
        <taxon>Embryophyta</taxon>
        <taxon>Tracheophyta</taxon>
        <taxon>Spermatophyta</taxon>
        <taxon>Magnoliopsida</taxon>
        <taxon>eudicotyledons</taxon>
        <taxon>Gunneridae</taxon>
        <taxon>Pentapetalae</taxon>
        <taxon>rosids</taxon>
        <taxon>malvids</taxon>
        <taxon>Sapindales</taxon>
        <taxon>Anacardiaceae</taxon>
        <taxon>Pistacia</taxon>
    </lineage>
</organism>
<gene>
    <name evidence="1" type="ORF">Pint_27519</name>
</gene>
<reference evidence="2" key="1">
    <citation type="journal article" date="2023" name="G3 (Bethesda)">
        <title>Genome assembly and association tests identify interacting loci associated with vigor, precocity, and sex in interspecific pistachio rootstocks.</title>
        <authorList>
            <person name="Palmer W."/>
            <person name="Jacygrad E."/>
            <person name="Sagayaradj S."/>
            <person name="Cavanaugh K."/>
            <person name="Han R."/>
            <person name="Bertier L."/>
            <person name="Beede B."/>
            <person name="Kafkas S."/>
            <person name="Golino D."/>
            <person name="Preece J."/>
            <person name="Michelmore R."/>
        </authorList>
    </citation>
    <scope>NUCLEOTIDE SEQUENCE [LARGE SCALE GENOMIC DNA]</scope>
</reference>
<dbReference type="Proteomes" id="UP001163603">
    <property type="component" value="Chromosome 5"/>
</dbReference>
<comment type="caution">
    <text evidence="1">The sequence shown here is derived from an EMBL/GenBank/DDBJ whole genome shotgun (WGS) entry which is preliminary data.</text>
</comment>
<keyword evidence="2" id="KW-1185">Reference proteome</keyword>
<accession>A0ACC0YU55</accession>
<protein>
    <submittedName>
        <fullName evidence="1">Uncharacterized protein</fullName>
    </submittedName>
</protein>
<sequence length="8" mass="928">MLLFCSSK</sequence>
<proteinExistence type="predicted"/>
<evidence type="ECO:0000313" key="1">
    <source>
        <dbReference type="EMBL" id="KAJ0041043.1"/>
    </source>
</evidence>